<name>A0AC61D9B5_9FIRM</name>
<reference evidence="1" key="1">
    <citation type="submission" date="2017-10" db="EMBL/GenBank/DDBJ databases">
        <title>Genome sequence of cellulolytic Lachnospiraceae bacterium XHS1971 isolated from hotspring sediment.</title>
        <authorList>
            <person name="Vasudevan G."/>
            <person name="Joshi A.J."/>
            <person name="Hivarkar S."/>
            <person name="Lanjekar V.B."/>
            <person name="Dhakephalkar P.K."/>
            <person name="Dagar S."/>
        </authorList>
    </citation>
    <scope>NUCLEOTIDE SEQUENCE</scope>
    <source>
        <strain evidence="1">XHS1971</strain>
    </source>
</reference>
<sequence>MRKIKFEDCKAYILEITQLIDSNKWLLIDLDSKTGDGDLGLTMSLDFRKAKEFVLTYKDEHEDIGRFFSKIGAIITKTIPCIMSSLIGTGFLKAGSSLGGKTELGIAEFNLFVQSFAQGVMERGKVMPGDRTLLDALHPAALVAQEALENNKDLSTMIKLVYAASQEGVEATKNMPPTVGKALYHKAQCEGLPDQGAIVGMLIYKAWTKLI</sequence>
<organism evidence="1 2">
    <name type="scientific">Sporanaerobium hydrogeniformans</name>
    <dbReference type="NCBI Taxonomy" id="3072179"/>
    <lineage>
        <taxon>Bacteria</taxon>
        <taxon>Bacillati</taxon>
        <taxon>Bacillota</taxon>
        <taxon>Clostridia</taxon>
        <taxon>Lachnospirales</taxon>
        <taxon>Lachnospiraceae</taxon>
        <taxon>Sporanaerobium</taxon>
    </lineage>
</organism>
<gene>
    <name evidence="1" type="ORF">CS063_16470</name>
</gene>
<keyword evidence="2" id="KW-1185">Reference proteome</keyword>
<dbReference type="EMBL" id="PEDL01000034">
    <property type="protein sequence ID" value="PHV69308.1"/>
    <property type="molecule type" value="Genomic_DNA"/>
</dbReference>
<evidence type="ECO:0000313" key="2">
    <source>
        <dbReference type="Proteomes" id="UP000224460"/>
    </source>
</evidence>
<dbReference type="Proteomes" id="UP000224460">
    <property type="component" value="Unassembled WGS sequence"/>
</dbReference>
<accession>A0AC61D9B5</accession>
<protein>
    <submittedName>
        <fullName evidence="1">Uncharacterized protein</fullName>
    </submittedName>
</protein>
<proteinExistence type="predicted"/>
<evidence type="ECO:0000313" key="1">
    <source>
        <dbReference type="EMBL" id="PHV69308.1"/>
    </source>
</evidence>
<comment type="caution">
    <text evidence="1">The sequence shown here is derived from an EMBL/GenBank/DDBJ whole genome shotgun (WGS) entry which is preliminary data.</text>
</comment>